<evidence type="ECO:0000259" key="7">
    <source>
        <dbReference type="SMART" id="SM01372"/>
    </source>
</evidence>
<dbReference type="Proteomes" id="UP000095284">
    <property type="component" value="Unplaced"/>
</dbReference>
<evidence type="ECO:0000313" key="9">
    <source>
        <dbReference type="Proteomes" id="UP000095284"/>
    </source>
</evidence>
<accession>A0A1I7SV65</accession>
<feature type="domain" description="E2F/DP family winged-helix DNA-binding" evidence="7">
    <location>
        <begin position="87"/>
        <end position="180"/>
    </location>
</feature>
<dbReference type="SUPFAM" id="SSF46785">
    <property type="entry name" value="Winged helix' DNA-binding domain"/>
    <property type="match status" value="2"/>
</dbReference>
<dbReference type="GO" id="GO:0090575">
    <property type="term" value="C:RNA polymerase II transcription regulator complex"/>
    <property type="evidence" value="ECO:0007669"/>
    <property type="project" value="TreeGrafter"/>
</dbReference>
<evidence type="ECO:0000313" key="11">
    <source>
        <dbReference type="WBParaSite" id="BXY_1693900.1"/>
    </source>
</evidence>
<dbReference type="SMART" id="SM01372">
    <property type="entry name" value="E2F_TDP"/>
    <property type="match status" value="2"/>
</dbReference>
<dbReference type="Proteomes" id="UP000582659">
    <property type="component" value="Unassembled WGS sequence"/>
</dbReference>
<protein>
    <submittedName>
        <fullName evidence="8">(pine wood nematode) hypothetical protein</fullName>
    </submittedName>
</protein>
<organism evidence="9 11">
    <name type="scientific">Bursaphelenchus xylophilus</name>
    <name type="common">Pinewood nematode worm</name>
    <name type="synonym">Aphelenchoides xylophilus</name>
    <dbReference type="NCBI Taxonomy" id="6326"/>
    <lineage>
        <taxon>Eukaryota</taxon>
        <taxon>Metazoa</taxon>
        <taxon>Ecdysozoa</taxon>
        <taxon>Nematoda</taxon>
        <taxon>Chromadorea</taxon>
        <taxon>Rhabditida</taxon>
        <taxon>Tylenchina</taxon>
        <taxon>Tylenchomorpha</taxon>
        <taxon>Aphelenchoidea</taxon>
        <taxon>Aphelenchoididae</taxon>
        <taxon>Bursaphelenchus</taxon>
    </lineage>
</organism>
<dbReference type="InterPro" id="IPR003316">
    <property type="entry name" value="E2F_WHTH_DNA-bd_dom"/>
</dbReference>
<keyword evidence="2 5" id="KW-0805">Transcription regulation</keyword>
<name>A0A1I7SV65_BURXY</name>
<dbReference type="PANTHER" id="PTHR12081:SF7">
    <property type="entry name" value="TRANSCRIPTION FACTOR EFL-3"/>
    <property type="match status" value="1"/>
</dbReference>
<feature type="domain" description="E2F/DP family winged-helix DNA-binding" evidence="7">
    <location>
        <begin position="250"/>
        <end position="336"/>
    </location>
</feature>
<dbReference type="AlphaFoldDB" id="A0A1I7SV65"/>
<feature type="region of interest" description="Disordered" evidence="6">
    <location>
        <begin position="515"/>
        <end position="551"/>
    </location>
</feature>
<evidence type="ECO:0000256" key="1">
    <source>
        <dbReference type="ARBA" id="ARBA00010940"/>
    </source>
</evidence>
<gene>
    <name evidence="8" type="ORF">BXYJ_LOCUS5019</name>
</gene>
<keyword evidence="5" id="KW-0539">Nucleus</keyword>
<evidence type="ECO:0000256" key="2">
    <source>
        <dbReference type="ARBA" id="ARBA00023015"/>
    </source>
</evidence>
<dbReference type="InterPro" id="IPR036390">
    <property type="entry name" value="WH_DNA-bd_sf"/>
</dbReference>
<dbReference type="eggNOG" id="KOG2578">
    <property type="taxonomic scope" value="Eukaryota"/>
</dbReference>
<dbReference type="GO" id="GO:0000978">
    <property type="term" value="F:RNA polymerase II cis-regulatory region sequence-specific DNA binding"/>
    <property type="evidence" value="ECO:0007669"/>
    <property type="project" value="InterPro"/>
</dbReference>
<evidence type="ECO:0000256" key="3">
    <source>
        <dbReference type="ARBA" id="ARBA00023125"/>
    </source>
</evidence>
<dbReference type="EMBL" id="CAJFCV020000002">
    <property type="protein sequence ID" value="CAG9100961.1"/>
    <property type="molecule type" value="Genomic_DNA"/>
</dbReference>
<dbReference type="InterPro" id="IPR036388">
    <property type="entry name" value="WH-like_DNA-bd_sf"/>
</dbReference>
<evidence type="ECO:0000313" key="8">
    <source>
        <dbReference type="EMBL" id="CAD5217406.1"/>
    </source>
</evidence>
<evidence type="ECO:0000256" key="6">
    <source>
        <dbReference type="SAM" id="MobiDB-lite"/>
    </source>
</evidence>
<reference evidence="8" key="2">
    <citation type="submission" date="2020-09" db="EMBL/GenBank/DDBJ databases">
        <authorList>
            <person name="Kikuchi T."/>
        </authorList>
    </citation>
    <scope>NUCLEOTIDE SEQUENCE</scope>
    <source>
        <strain evidence="8">Ka4C1</strain>
    </source>
</reference>
<keyword evidence="4 5" id="KW-0804">Transcription</keyword>
<dbReference type="EMBL" id="CAJFDI010000002">
    <property type="protein sequence ID" value="CAD5217406.1"/>
    <property type="molecule type" value="Genomic_DNA"/>
</dbReference>
<evidence type="ECO:0000256" key="4">
    <source>
        <dbReference type="ARBA" id="ARBA00023163"/>
    </source>
</evidence>
<reference evidence="11" key="1">
    <citation type="submission" date="2016-11" db="UniProtKB">
        <authorList>
            <consortium name="WormBaseParasite"/>
        </authorList>
    </citation>
    <scope>IDENTIFICATION</scope>
</reference>
<keyword evidence="10" id="KW-1185">Reference proteome</keyword>
<proteinExistence type="inferred from homology"/>
<dbReference type="OrthoDB" id="5318at2759"/>
<comment type="similarity">
    <text evidence="1 5">Belongs to the E2F/DP family.</text>
</comment>
<dbReference type="Proteomes" id="UP000659654">
    <property type="component" value="Unassembled WGS sequence"/>
</dbReference>
<feature type="region of interest" description="Disordered" evidence="6">
    <location>
        <begin position="443"/>
        <end position="476"/>
    </location>
</feature>
<evidence type="ECO:0000313" key="10">
    <source>
        <dbReference type="Proteomes" id="UP000659654"/>
    </source>
</evidence>
<keyword evidence="3 5" id="KW-0238">DNA-binding</keyword>
<evidence type="ECO:0000256" key="5">
    <source>
        <dbReference type="RuleBase" id="RU003796"/>
    </source>
</evidence>
<feature type="region of interest" description="Disordered" evidence="6">
    <location>
        <begin position="63"/>
        <end position="90"/>
    </location>
</feature>
<dbReference type="GO" id="GO:0000981">
    <property type="term" value="F:DNA-binding transcription factor activity, RNA polymerase II-specific"/>
    <property type="evidence" value="ECO:0007669"/>
    <property type="project" value="TreeGrafter"/>
</dbReference>
<dbReference type="InterPro" id="IPR015633">
    <property type="entry name" value="E2F"/>
</dbReference>
<sequence>MMLCSSPATGGMTVRQRVSSGIGEMGLAECQATFDPVDIMKSVSELNQTSESCASFLSMSSNLSQKSQNPSEDSDDEATTSQTPASRKEKSLGKLCRRFLIAMGQALANVKERKCHGGRLPCECRGDCATVKNCKCREIHLETVAKEMKTEKRRIYDIVNVMEALDAMSKGNKSYYQWNTLSKLPIIMAKLEEEARDEGLKKRVADVQDAMGKLHEIGLSGSAPPQVEEVKESPVDSPNDKLGSFLKEKGNKNSLALLCSRFLMVILSDPKDRKVSLDVASTVLIKETEREGFDPPSRSRCRRLYDIANVLVALGLVKKAHYMFGTKKIPMFQYCGPEPKATPEEADKSMRDFVKASNLAIPYDDTWMAIFGTGIRPSSTPLLPPLNFKFAAIKPQTERRVFGELPITGHPHMVKQEPSYGCYEEEDKENNPPMIKMERLEVENDENSCENGLPRPKPSASANENEPPAKRFCPSAGLSTLQPAPAYPSLLPTVNNLAWFQFALLQQRAMFPQPHPVQMPGTSSPKAFKPPAKLYSNPLGPKTNLFKSNQF</sequence>
<dbReference type="PANTHER" id="PTHR12081">
    <property type="entry name" value="TRANSCRIPTION FACTOR E2F"/>
    <property type="match status" value="1"/>
</dbReference>
<dbReference type="Pfam" id="PF02319">
    <property type="entry name" value="WHD_E2F_TDP"/>
    <property type="match status" value="2"/>
</dbReference>
<comment type="subcellular location">
    <subcellularLocation>
        <location evidence="5">Nucleus</location>
    </subcellularLocation>
</comment>
<dbReference type="Gene3D" id="1.10.10.10">
    <property type="entry name" value="Winged helix-like DNA-binding domain superfamily/Winged helix DNA-binding domain"/>
    <property type="match status" value="2"/>
</dbReference>
<dbReference type="WBParaSite" id="BXY_1693900.1">
    <property type="protein sequence ID" value="BXY_1693900.1"/>
    <property type="gene ID" value="BXY_1693900"/>
</dbReference>